<dbReference type="EMBL" id="PKPP01006682">
    <property type="protein sequence ID" value="PWA55722.1"/>
    <property type="molecule type" value="Genomic_DNA"/>
</dbReference>
<protein>
    <submittedName>
        <fullName evidence="1">Uncharacterized protein</fullName>
    </submittedName>
</protein>
<dbReference type="OrthoDB" id="1915303at2759"/>
<dbReference type="PANTHER" id="PTHR35307:SF6">
    <property type="entry name" value="TRANSMEMBRANE PROTEIN"/>
    <property type="match status" value="1"/>
</dbReference>
<proteinExistence type="predicted"/>
<dbReference type="Proteomes" id="UP000245207">
    <property type="component" value="Unassembled WGS sequence"/>
</dbReference>
<keyword evidence="2" id="KW-1185">Reference proteome</keyword>
<gene>
    <name evidence="1" type="ORF">CTI12_AA425300</name>
</gene>
<name>A0A2U1M391_ARTAN</name>
<organism evidence="1 2">
    <name type="scientific">Artemisia annua</name>
    <name type="common">Sweet wormwood</name>
    <dbReference type="NCBI Taxonomy" id="35608"/>
    <lineage>
        <taxon>Eukaryota</taxon>
        <taxon>Viridiplantae</taxon>
        <taxon>Streptophyta</taxon>
        <taxon>Embryophyta</taxon>
        <taxon>Tracheophyta</taxon>
        <taxon>Spermatophyta</taxon>
        <taxon>Magnoliopsida</taxon>
        <taxon>eudicotyledons</taxon>
        <taxon>Gunneridae</taxon>
        <taxon>Pentapetalae</taxon>
        <taxon>asterids</taxon>
        <taxon>campanulids</taxon>
        <taxon>Asterales</taxon>
        <taxon>Asteraceae</taxon>
        <taxon>Asteroideae</taxon>
        <taxon>Anthemideae</taxon>
        <taxon>Artemisiinae</taxon>
        <taxon>Artemisia</taxon>
    </lineage>
</organism>
<dbReference type="PANTHER" id="PTHR35307">
    <property type="entry name" value="PROTEIN, PUTATIVE-RELATED"/>
    <property type="match status" value="1"/>
</dbReference>
<accession>A0A2U1M391</accession>
<comment type="caution">
    <text evidence="1">The sequence shown here is derived from an EMBL/GenBank/DDBJ whole genome shotgun (WGS) entry which is preliminary data.</text>
</comment>
<evidence type="ECO:0000313" key="1">
    <source>
        <dbReference type="EMBL" id="PWA55722.1"/>
    </source>
</evidence>
<dbReference type="AlphaFoldDB" id="A0A2U1M391"/>
<sequence>MDGEDVSLTLVTLTTIAVSLPEIQNDTFKSFLKGVREEVDVHHKWLRNNLKKRAPEVNAAAKILQTIQLKTRSPKCKASISEAQMILPSTSLIICANSVHLGWMSHQYNLPQVIVTKCHESVIDKRESSVHAAAQLLVRTAQIIIRLHERELPRLKSDELPFIDKWRSYYKHPTLRKPFLFFKSCFNASYELQNH</sequence>
<reference evidence="1 2" key="1">
    <citation type="journal article" date="2018" name="Mol. Plant">
        <title>The genome of Artemisia annua provides insight into the evolution of Asteraceae family and artemisinin biosynthesis.</title>
        <authorList>
            <person name="Shen Q."/>
            <person name="Zhang L."/>
            <person name="Liao Z."/>
            <person name="Wang S."/>
            <person name="Yan T."/>
            <person name="Shi P."/>
            <person name="Liu M."/>
            <person name="Fu X."/>
            <person name="Pan Q."/>
            <person name="Wang Y."/>
            <person name="Lv Z."/>
            <person name="Lu X."/>
            <person name="Zhang F."/>
            <person name="Jiang W."/>
            <person name="Ma Y."/>
            <person name="Chen M."/>
            <person name="Hao X."/>
            <person name="Li L."/>
            <person name="Tang Y."/>
            <person name="Lv G."/>
            <person name="Zhou Y."/>
            <person name="Sun X."/>
            <person name="Brodelius P.E."/>
            <person name="Rose J.K.C."/>
            <person name="Tang K."/>
        </authorList>
    </citation>
    <scope>NUCLEOTIDE SEQUENCE [LARGE SCALE GENOMIC DNA]</scope>
    <source>
        <strain evidence="2">cv. Huhao1</strain>
        <tissue evidence="1">Leaf</tissue>
    </source>
</reference>
<evidence type="ECO:0000313" key="2">
    <source>
        <dbReference type="Proteomes" id="UP000245207"/>
    </source>
</evidence>